<keyword evidence="2" id="KW-1185">Reference proteome</keyword>
<dbReference type="InterPro" id="IPR012675">
    <property type="entry name" value="Beta-grasp_dom_sf"/>
</dbReference>
<sequence length="66" mass="7123">MITLILNGRTITTRSSTLAALLHEQQLDPACVASAIDGEFVPRTHYETQPLGDGMRLEVLSPMQGG</sequence>
<dbReference type="EMBL" id="LN907828">
    <property type="protein sequence ID" value="CUU26100.1"/>
    <property type="molecule type" value="Genomic_DNA"/>
</dbReference>
<reference evidence="2" key="1">
    <citation type="submission" date="2015-11" db="EMBL/GenBank/DDBJ databases">
        <authorList>
            <person name="Blom J."/>
        </authorList>
    </citation>
    <scope>NUCLEOTIDE SEQUENCE [LARGE SCALE GENOMIC DNA]</scope>
    <source>
        <plasmid evidence="2">pEM01</plasmid>
    </source>
</reference>
<dbReference type="CDD" id="cd00565">
    <property type="entry name" value="Ubl_ThiS"/>
    <property type="match status" value="1"/>
</dbReference>
<dbReference type="GeneID" id="84615297"/>
<dbReference type="Proteomes" id="UP000059419">
    <property type="component" value="Plasmid pEM01"/>
</dbReference>
<dbReference type="InterPro" id="IPR010035">
    <property type="entry name" value="Thi_S"/>
</dbReference>
<evidence type="ECO:0000313" key="1">
    <source>
        <dbReference type="EMBL" id="CUU26100.1"/>
    </source>
</evidence>
<protein>
    <recommendedName>
        <fullName evidence="3">Thiamine biosynthesis protein ThiS</fullName>
    </recommendedName>
</protein>
<evidence type="ECO:0008006" key="3">
    <source>
        <dbReference type="Google" id="ProtNLM"/>
    </source>
</evidence>
<dbReference type="AlphaFoldDB" id="A0A0U5GTB6"/>
<dbReference type="Pfam" id="PF02597">
    <property type="entry name" value="ThiS"/>
    <property type="match status" value="1"/>
</dbReference>
<dbReference type="InterPro" id="IPR003749">
    <property type="entry name" value="ThiS/MoaD-like"/>
</dbReference>
<name>A0A0U5GTB6_9GAMM</name>
<dbReference type="NCBIfam" id="TIGR01683">
    <property type="entry name" value="thiS"/>
    <property type="match status" value="1"/>
</dbReference>
<accession>A0A0U5GTB6</accession>
<gene>
    <name evidence="1" type="ORF">EM595_p0403</name>
</gene>
<evidence type="ECO:0000313" key="2">
    <source>
        <dbReference type="Proteomes" id="UP000059419"/>
    </source>
</evidence>
<dbReference type="Gene3D" id="3.10.20.30">
    <property type="match status" value="1"/>
</dbReference>
<dbReference type="PATRIC" id="fig|1619313.3.peg.4022"/>
<dbReference type="SUPFAM" id="SSF54285">
    <property type="entry name" value="MoaD/ThiS"/>
    <property type="match status" value="1"/>
</dbReference>
<organism evidence="1 2">
    <name type="scientific">Duffyella gerundensis</name>
    <dbReference type="NCBI Taxonomy" id="1619313"/>
    <lineage>
        <taxon>Bacteria</taxon>
        <taxon>Pseudomonadati</taxon>
        <taxon>Pseudomonadota</taxon>
        <taxon>Gammaproteobacteria</taxon>
        <taxon>Enterobacterales</taxon>
        <taxon>Erwiniaceae</taxon>
        <taxon>Duffyella</taxon>
    </lineage>
</organism>
<dbReference type="KEGG" id="ege:EM595_p0403"/>
<proteinExistence type="predicted"/>
<geneLocation type="plasmid" evidence="2">
    <name>pEM01</name>
</geneLocation>
<dbReference type="RefSeq" id="WP_222938539.1">
    <property type="nucleotide sequence ID" value="NZ_CP072599.1"/>
</dbReference>
<dbReference type="InterPro" id="IPR016155">
    <property type="entry name" value="Mopterin_synth/thiamin_S_b"/>
</dbReference>